<dbReference type="Pfam" id="PF03466">
    <property type="entry name" value="LysR_substrate"/>
    <property type="match status" value="1"/>
</dbReference>
<dbReference type="EMBL" id="NAEW01000001">
    <property type="protein sequence ID" value="OQM43837.1"/>
    <property type="molecule type" value="Genomic_DNA"/>
</dbReference>
<evidence type="ECO:0000313" key="6">
    <source>
        <dbReference type="EMBL" id="MBD3123059.1"/>
    </source>
</evidence>
<evidence type="ECO:0000313" key="7">
    <source>
        <dbReference type="EMBL" id="OQM43837.1"/>
    </source>
</evidence>
<dbReference type="Gene3D" id="3.40.190.290">
    <property type="match status" value="1"/>
</dbReference>
<dbReference type="Gene3D" id="1.10.10.10">
    <property type="entry name" value="Winged helix-like DNA-binding domain superfamily/Winged helix DNA-binding domain"/>
    <property type="match status" value="1"/>
</dbReference>
<evidence type="ECO:0000256" key="3">
    <source>
        <dbReference type="ARBA" id="ARBA00023125"/>
    </source>
</evidence>
<gene>
    <name evidence="7" type="ORF">BZK42_02880</name>
    <name evidence="6" type="ORF">ID160_10290</name>
</gene>
<keyword evidence="3" id="KW-0238">DNA-binding</keyword>
<proteinExistence type="inferred from homology"/>
<dbReference type="PANTHER" id="PTHR30537:SF35">
    <property type="entry name" value="TRANSCRIPTIONAL REGULATORY PROTEIN"/>
    <property type="match status" value="1"/>
</dbReference>
<evidence type="ECO:0000313" key="8">
    <source>
        <dbReference type="Proteomes" id="UP000192573"/>
    </source>
</evidence>
<reference evidence="7 8" key="1">
    <citation type="submission" date="2017-03" db="EMBL/GenBank/DDBJ databases">
        <authorList>
            <person name="Afonso C.L."/>
            <person name="Miller P.J."/>
            <person name="Scott M.A."/>
            <person name="Spackman E."/>
            <person name="Goraichik I."/>
            <person name="Dimitrov K.M."/>
            <person name="Suarez D.L."/>
            <person name="Swayne D.E."/>
        </authorList>
    </citation>
    <scope>NUCLEOTIDE SEQUENCE [LARGE SCALE GENOMIC DNA]</scope>
    <source>
        <strain evidence="7 8">ATCC 51113</strain>
    </source>
</reference>
<comment type="caution">
    <text evidence="7">The sequence shown here is derived from an EMBL/GenBank/DDBJ whole genome shotgun (WGS) entry which is preliminary data.</text>
</comment>
<name>A0A1V8P5I1_CITBR</name>
<dbReference type="InterPro" id="IPR058163">
    <property type="entry name" value="LysR-type_TF_proteobact-type"/>
</dbReference>
<dbReference type="CDD" id="cd08422">
    <property type="entry name" value="PBP2_CrgA_like"/>
    <property type="match status" value="1"/>
</dbReference>
<dbReference type="PANTHER" id="PTHR30537">
    <property type="entry name" value="HTH-TYPE TRANSCRIPTIONAL REGULATOR"/>
    <property type="match status" value="1"/>
</dbReference>
<accession>A0A1V8P5I1</accession>
<dbReference type="GO" id="GO:0003700">
    <property type="term" value="F:DNA-binding transcription factor activity"/>
    <property type="evidence" value="ECO:0007669"/>
    <property type="project" value="InterPro"/>
</dbReference>
<dbReference type="InterPro" id="IPR005119">
    <property type="entry name" value="LysR_subst-bd"/>
</dbReference>
<dbReference type="InterPro" id="IPR000847">
    <property type="entry name" value="LysR_HTH_N"/>
</dbReference>
<dbReference type="AlphaFoldDB" id="A0A1V8P5I1"/>
<reference evidence="6" key="2">
    <citation type="submission" date="2020-09" db="EMBL/GenBank/DDBJ databases">
        <title>Characterization of IncC plasmids in Enterobacterales of food-producing animals originating from China.</title>
        <authorList>
            <person name="Zhang Y."/>
            <person name="Lei C.-W."/>
        </authorList>
    </citation>
    <scope>NUCLEOTIDE SEQUENCE</scope>
    <source>
        <strain evidence="6">CC1</strain>
    </source>
</reference>
<keyword evidence="2" id="KW-0805">Transcription regulation</keyword>
<dbReference type="SUPFAM" id="SSF46785">
    <property type="entry name" value="Winged helix' DNA-binding domain"/>
    <property type="match status" value="1"/>
</dbReference>
<evidence type="ECO:0000256" key="1">
    <source>
        <dbReference type="ARBA" id="ARBA00009437"/>
    </source>
</evidence>
<dbReference type="GO" id="GO:0009891">
    <property type="term" value="P:positive regulation of biosynthetic process"/>
    <property type="evidence" value="ECO:0007669"/>
    <property type="project" value="UniProtKB-ARBA"/>
</dbReference>
<dbReference type="GO" id="GO:0043565">
    <property type="term" value="F:sequence-specific DNA binding"/>
    <property type="evidence" value="ECO:0007669"/>
    <property type="project" value="TreeGrafter"/>
</dbReference>
<keyword evidence="4" id="KW-0804">Transcription</keyword>
<evidence type="ECO:0000256" key="2">
    <source>
        <dbReference type="ARBA" id="ARBA00023015"/>
    </source>
</evidence>
<dbReference type="GO" id="GO:0006351">
    <property type="term" value="P:DNA-templated transcription"/>
    <property type="evidence" value="ECO:0007669"/>
    <property type="project" value="TreeGrafter"/>
</dbReference>
<dbReference type="Pfam" id="PF00126">
    <property type="entry name" value="HTH_1"/>
    <property type="match status" value="1"/>
</dbReference>
<dbReference type="RefSeq" id="WP_016156365.1">
    <property type="nucleotide sequence ID" value="NZ_CP022049.2"/>
</dbReference>
<sequence length="295" mass="31901">MDRVMAATVFNHICDLGSLSAAARALGLSRPMVSRYLDEMEKWAGARLIHRSSRRLTITPAGEEALVKTRSLAQLSLDIGAASAAQTPSGTLRVACAHFTAMHILAPVLPAFLTKYPQLRIEVEINNQPVSLVGERIDVAIRITENPEPGTIARRLGDCKSVLCASVEYLHQHGTPETIDDLTQHNCLYYSGFAGKSWHFLDAQGRAAAVAIKGNLSAGISSLLCESALAGTGIALVPELEAREGLAQGKLVRLLPELQPKSLPIYGLYLSREHQPAGLRLLLDALSEKQRLIID</sequence>
<feature type="domain" description="HTH lysR-type" evidence="5">
    <location>
        <begin position="9"/>
        <end position="59"/>
    </location>
</feature>
<evidence type="ECO:0000256" key="4">
    <source>
        <dbReference type="ARBA" id="ARBA00023163"/>
    </source>
</evidence>
<protein>
    <submittedName>
        <fullName evidence="7">LysR family transcriptional regulator</fullName>
    </submittedName>
</protein>
<dbReference type="InterPro" id="IPR036388">
    <property type="entry name" value="WH-like_DNA-bd_sf"/>
</dbReference>
<comment type="similarity">
    <text evidence="1">Belongs to the LysR transcriptional regulatory family.</text>
</comment>
<dbReference type="Proteomes" id="UP000192573">
    <property type="component" value="Unassembled WGS sequence"/>
</dbReference>
<dbReference type="Proteomes" id="UP000605024">
    <property type="component" value="Unassembled WGS sequence"/>
</dbReference>
<dbReference type="FunFam" id="3.40.190.290:FF:000001">
    <property type="entry name" value="Transcriptional regulator, LysR family"/>
    <property type="match status" value="1"/>
</dbReference>
<evidence type="ECO:0000259" key="5">
    <source>
        <dbReference type="PROSITE" id="PS50931"/>
    </source>
</evidence>
<organism evidence="7 8">
    <name type="scientific">Citrobacter braakii</name>
    <dbReference type="NCBI Taxonomy" id="57706"/>
    <lineage>
        <taxon>Bacteria</taxon>
        <taxon>Pseudomonadati</taxon>
        <taxon>Pseudomonadota</taxon>
        <taxon>Gammaproteobacteria</taxon>
        <taxon>Enterobacterales</taxon>
        <taxon>Enterobacteriaceae</taxon>
        <taxon>Citrobacter</taxon>
        <taxon>Citrobacter freundii complex</taxon>
    </lineage>
</organism>
<dbReference type="InterPro" id="IPR036390">
    <property type="entry name" value="WH_DNA-bd_sf"/>
</dbReference>
<dbReference type="SUPFAM" id="SSF53850">
    <property type="entry name" value="Periplasmic binding protein-like II"/>
    <property type="match status" value="1"/>
</dbReference>
<dbReference type="PROSITE" id="PS50931">
    <property type="entry name" value="HTH_LYSR"/>
    <property type="match status" value="1"/>
</dbReference>
<dbReference type="EMBL" id="JACXSK010000004">
    <property type="protein sequence ID" value="MBD3123059.1"/>
    <property type="molecule type" value="Genomic_DNA"/>
</dbReference>